<dbReference type="AlphaFoldDB" id="A0ABD4KG74"/>
<accession>A0ABD4KG74</accession>
<protein>
    <submittedName>
        <fullName evidence="1">Uncharacterized protein</fullName>
    </submittedName>
</protein>
<evidence type="ECO:0000313" key="1">
    <source>
        <dbReference type="EMBL" id="MBF4180649.1"/>
    </source>
</evidence>
<sequence>MNDYTTVRFAMANLGNIPRNISEEWGKASGKILFKDGTFLLYSSLVLTMDSVSPSIDFAHEKLMTCQTEFDEIPCDQDGNPLLISYWVNEGVNLNSSGKYFARIFILCSEPPTNRINLSTGVISSNDDDNNYIKNIMFRFTIIPQ</sequence>
<comment type="caution">
    <text evidence="1">The sequence shown here is derived from an EMBL/GenBank/DDBJ whole genome shotgun (WGS) entry which is preliminary data.</text>
</comment>
<proteinExistence type="predicted"/>
<dbReference type="EMBL" id="JADIXP010000024">
    <property type="protein sequence ID" value="MBF4180649.1"/>
    <property type="molecule type" value="Genomic_DNA"/>
</dbReference>
<evidence type="ECO:0000313" key="2">
    <source>
        <dbReference type="Proteomes" id="UP000628560"/>
    </source>
</evidence>
<gene>
    <name evidence="1" type="ORF">ISP11_22590</name>
</gene>
<dbReference type="Proteomes" id="UP000628560">
    <property type="component" value="Unassembled WGS sequence"/>
</dbReference>
<reference evidence="1 2" key="1">
    <citation type="submission" date="2020-11" db="EMBL/GenBank/DDBJ databases">
        <title>Identification of Lelliottia nimipressuralis from Wound Infection by Whole Genome-Based Bacterial Identification.</title>
        <authorList>
            <person name="Navarathna D.H."/>
            <person name="Choi H."/>
            <person name="Jinadatha C."/>
            <person name="Chatterjee P."/>
            <person name="Hwang M."/>
        </authorList>
    </citation>
    <scope>NUCLEOTIDE SEQUENCE [LARGE SCALE GENOMIC DNA]</scope>
    <source>
        <strain evidence="1 2">DN2020</strain>
    </source>
</reference>
<name>A0ABD4KG74_9ENTR</name>
<dbReference type="RefSeq" id="WP_194514450.1">
    <property type="nucleotide sequence ID" value="NZ_JADIXP010000024.1"/>
</dbReference>
<organism evidence="1 2">
    <name type="scientific">Lelliottia nimipressuralis</name>
    <dbReference type="NCBI Taxonomy" id="69220"/>
    <lineage>
        <taxon>Bacteria</taxon>
        <taxon>Pseudomonadati</taxon>
        <taxon>Pseudomonadota</taxon>
        <taxon>Gammaproteobacteria</taxon>
        <taxon>Enterobacterales</taxon>
        <taxon>Enterobacteriaceae</taxon>
        <taxon>Lelliottia</taxon>
    </lineage>
</organism>